<dbReference type="OrthoDB" id="4090114at2759"/>
<dbReference type="HOGENOM" id="CLU_445559_0_0_1"/>
<evidence type="ECO:0000256" key="1">
    <source>
        <dbReference type="SAM" id="Coils"/>
    </source>
</evidence>
<feature type="region of interest" description="Disordered" evidence="2">
    <location>
        <begin position="192"/>
        <end position="212"/>
    </location>
</feature>
<evidence type="ECO:0000313" key="4">
    <source>
        <dbReference type="Proteomes" id="UP000054304"/>
    </source>
</evidence>
<keyword evidence="4" id="KW-1185">Reference proteome</keyword>
<dbReference type="PANTHER" id="PTHR28042:SF1">
    <property type="entry name" value="E3 UBIQUITIN-PROTEIN LIGASE COMPLEX SLX5-SLX8 SUBUNIT SLX5"/>
    <property type="match status" value="1"/>
</dbReference>
<feature type="coiled-coil region" evidence="1">
    <location>
        <begin position="284"/>
        <end position="311"/>
    </location>
</feature>
<reference evidence="3 4" key="1">
    <citation type="submission" date="2014-12" db="EMBL/GenBank/DDBJ databases">
        <authorList>
            <person name="Neuveglise Cecile"/>
        </authorList>
    </citation>
    <scope>NUCLEOTIDE SEQUENCE [LARGE SCALE GENOMIC DNA]</scope>
    <source>
        <strain evidence="3 4">CBS 12615</strain>
    </source>
</reference>
<dbReference type="AlphaFoldDB" id="A0A0C7N0M1"/>
<protein>
    <submittedName>
        <fullName evidence="3">LALA0S01e01464g1_1</fullName>
    </submittedName>
</protein>
<name>A0A0C7N0M1_9SACH</name>
<evidence type="ECO:0000256" key="2">
    <source>
        <dbReference type="SAM" id="MobiDB-lite"/>
    </source>
</evidence>
<dbReference type="GO" id="GO:0004842">
    <property type="term" value="F:ubiquitin-protein transferase activity"/>
    <property type="evidence" value="ECO:0007669"/>
    <property type="project" value="EnsemblFungi"/>
</dbReference>
<dbReference type="STRING" id="1245769.A0A0C7N0M1"/>
<dbReference type="PANTHER" id="PTHR28042">
    <property type="entry name" value="E3 UBIQUITIN-PROTEIN LIGASE COMPLEX SLX5-SLX8 SUBUNIT SLX5"/>
    <property type="match status" value="1"/>
</dbReference>
<dbReference type="InterPro" id="IPR013083">
    <property type="entry name" value="Znf_RING/FYVE/PHD"/>
</dbReference>
<dbReference type="GO" id="GO:0006511">
    <property type="term" value="P:ubiquitin-dependent protein catabolic process"/>
    <property type="evidence" value="ECO:0007669"/>
    <property type="project" value="EnsemblFungi"/>
</dbReference>
<evidence type="ECO:0000313" key="3">
    <source>
        <dbReference type="EMBL" id="CEP60032.1"/>
    </source>
</evidence>
<dbReference type="GO" id="GO:0000775">
    <property type="term" value="C:chromosome, centromeric region"/>
    <property type="evidence" value="ECO:0007669"/>
    <property type="project" value="EnsemblFungi"/>
</dbReference>
<dbReference type="GO" id="GO:0032183">
    <property type="term" value="F:SUMO binding"/>
    <property type="evidence" value="ECO:0007669"/>
    <property type="project" value="EnsemblFungi"/>
</dbReference>
<gene>
    <name evidence="3" type="ORF">LALA0_S01e01464g</name>
</gene>
<dbReference type="GO" id="GO:0006974">
    <property type="term" value="P:DNA damage response"/>
    <property type="evidence" value="ECO:0007669"/>
    <property type="project" value="EnsemblFungi"/>
</dbReference>
<dbReference type="GO" id="GO:0033768">
    <property type="term" value="C:SUMO-targeted ubiquitin ligase complex"/>
    <property type="evidence" value="ECO:0007669"/>
    <property type="project" value="EnsemblFungi"/>
</dbReference>
<dbReference type="InterPro" id="IPR038886">
    <property type="entry name" value="E3_SLX5/Rfp1"/>
</dbReference>
<dbReference type="GO" id="GO:0000723">
    <property type="term" value="P:telomere maintenance"/>
    <property type="evidence" value="ECO:0007669"/>
    <property type="project" value="EnsemblFungi"/>
</dbReference>
<dbReference type="Gene3D" id="3.30.40.10">
    <property type="entry name" value="Zinc/RING finger domain, C3HC4 (zinc finger)"/>
    <property type="match status" value="1"/>
</dbReference>
<sequence length="574" mass="64902">MSSEETVGNDPQHQDAADIIEIESCAEDEVEIQRATELRQNAVGPRRDWAGRFTPGQANWSSNDDANDEHSNDDLEVVHEMVIDDGGPIDPDAEYVDLDNERPFTVAQIRPRQPSTGSGQEDDDDVVFVGQNTTNANFVLNLPGGERVLISGSPLELPVRRSFQHQVPRALPSRLDSRRRRAQRVALGAQHAFNTPMAGANEPPPSFNEQRRRNELRLRRSTRHLAQQNARGHTPFLSPSNFMGHSNAASFQSQLSMLPGSVRAAFDEALSIDEFQSVLEATDRESYEQRLDELTTLYAQYREIVENSRDQNVSNEPTPGRGMIHWAQAVGTYANHSGTRQHGLTRAWVPPHYNGMHTRDTDESREIQGIMELIEARNEAEVDNKKRKLMESTKGKRSSFLEDAKTLPEGYSSSFDITPKLEMPIRRNKQTEIITVEDDEATEIEIPACTLCGVELGVGIPDDYEGRSKSDENKTFNELVDKYHFHCPYQSLRRFTVADRDLSRETYVASCGHMFCGRCLARIRSARKVNEKSAKKFRNVMGPSHPDNYGPRQCPAENCRNKLRQNSTMQEIFF</sequence>
<accession>A0A0C7N0M1</accession>
<dbReference type="EMBL" id="LN736360">
    <property type="protein sequence ID" value="CEP60032.1"/>
    <property type="molecule type" value="Genomic_DNA"/>
</dbReference>
<proteinExistence type="predicted"/>
<dbReference type="GO" id="GO:0006915">
    <property type="term" value="P:apoptotic process"/>
    <property type="evidence" value="ECO:0007669"/>
    <property type="project" value="EnsemblFungi"/>
</dbReference>
<organism evidence="3 4">
    <name type="scientific">Lachancea lanzarotensis</name>
    <dbReference type="NCBI Taxonomy" id="1245769"/>
    <lineage>
        <taxon>Eukaryota</taxon>
        <taxon>Fungi</taxon>
        <taxon>Dikarya</taxon>
        <taxon>Ascomycota</taxon>
        <taxon>Saccharomycotina</taxon>
        <taxon>Saccharomycetes</taxon>
        <taxon>Saccharomycetales</taxon>
        <taxon>Saccharomycetaceae</taxon>
        <taxon>Lachancea</taxon>
    </lineage>
</organism>
<keyword evidence="1" id="KW-0175">Coiled coil</keyword>
<dbReference type="GeneID" id="34683403"/>
<dbReference type="Proteomes" id="UP000054304">
    <property type="component" value="Unassembled WGS sequence"/>
</dbReference>
<feature type="region of interest" description="Disordered" evidence="2">
    <location>
        <begin position="40"/>
        <end position="71"/>
    </location>
</feature>
<dbReference type="RefSeq" id="XP_022626277.1">
    <property type="nucleotide sequence ID" value="XM_022774151.1"/>
</dbReference>